<proteinExistence type="predicted"/>
<evidence type="ECO:0000313" key="1">
    <source>
        <dbReference type="EMBL" id="SHM47685.1"/>
    </source>
</evidence>
<organism evidence="1 2">
    <name type="scientific">Roseibium suaedae</name>
    <dbReference type="NCBI Taxonomy" id="735517"/>
    <lineage>
        <taxon>Bacteria</taxon>
        <taxon>Pseudomonadati</taxon>
        <taxon>Pseudomonadota</taxon>
        <taxon>Alphaproteobacteria</taxon>
        <taxon>Hyphomicrobiales</taxon>
        <taxon>Stappiaceae</taxon>
        <taxon>Roseibium</taxon>
    </lineage>
</organism>
<sequence length="281" mass="29906">MSRSHLIQHPGPKTSPRRHVVRGLSAPLAFELPEGMTLMAAVAAAMDKAGCDTAVIRLDGLKIGPYNYVMPDKSPDDEHVAWYSQTHSGEEAVLQQATAIVGRRSGDWFLHCHAYWEDKKTGRHAGHLLPDQVTVAANFKGSGHGFVGGCFDVTADAETNFSFFRPKPLVAAPRVNAAIVCLAPHEDLVTSVAELCAELGFSNPEVLGIGSLIGADFRDAPSMASPISEVLLLKGAKGGGSGQEPLLPMFCVDPDGNFFEGDLIRGGAPVCVTFEMILIGE</sequence>
<dbReference type="Gene3D" id="3.30.1330.80">
    <property type="entry name" value="Hypothetical protein, similar to alpha- acetolactate decarboxylase, domain 2"/>
    <property type="match status" value="2"/>
</dbReference>
<name>A0A1M7J3W3_9HYPH</name>
<dbReference type="AlphaFoldDB" id="A0A1M7J3W3"/>
<dbReference type="RefSeq" id="WP_084081995.1">
    <property type="nucleotide sequence ID" value="NZ_FRBW01000002.1"/>
</dbReference>
<evidence type="ECO:0000313" key="2">
    <source>
        <dbReference type="Proteomes" id="UP000186002"/>
    </source>
</evidence>
<keyword evidence="2" id="KW-1185">Reference proteome</keyword>
<reference evidence="1 2" key="1">
    <citation type="submission" date="2016-11" db="EMBL/GenBank/DDBJ databases">
        <authorList>
            <person name="Jaros S."/>
            <person name="Januszkiewicz K."/>
            <person name="Wedrychowicz H."/>
        </authorList>
    </citation>
    <scope>NUCLEOTIDE SEQUENCE [LARGE SCALE GENOMIC DNA]</scope>
    <source>
        <strain evidence="1 2">DSM 22153</strain>
    </source>
</reference>
<dbReference type="Proteomes" id="UP000186002">
    <property type="component" value="Unassembled WGS sequence"/>
</dbReference>
<dbReference type="OrthoDB" id="8720942at2"/>
<dbReference type="EMBL" id="FRBW01000002">
    <property type="protein sequence ID" value="SHM47685.1"/>
    <property type="molecule type" value="Genomic_DNA"/>
</dbReference>
<dbReference type="STRING" id="735517.SAMN05444272_2722"/>
<accession>A0A1M7J3W3</accession>
<dbReference type="SUPFAM" id="SSF117856">
    <property type="entry name" value="AF0104/ALDC/Ptd012-like"/>
    <property type="match status" value="2"/>
</dbReference>
<evidence type="ECO:0008006" key="3">
    <source>
        <dbReference type="Google" id="ProtNLM"/>
    </source>
</evidence>
<gene>
    <name evidence="1" type="ORF">SAMN05444272_2722</name>
</gene>
<protein>
    <recommendedName>
        <fullName evidence="3">DUF296 domain-containing protein</fullName>
    </recommendedName>
</protein>